<accession>A0A2T0JYS5</accession>
<organism evidence="2 3">
    <name type="scientific">Actinoplanes italicus</name>
    <dbReference type="NCBI Taxonomy" id="113567"/>
    <lineage>
        <taxon>Bacteria</taxon>
        <taxon>Bacillati</taxon>
        <taxon>Actinomycetota</taxon>
        <taxon>Actinomycetes</taxon>
        <taxon>Micromonosporales</taxon>
        <taxon>Micromonosporaceae</taxon>
        <taxon>Actinoplanes</taxon>
    </lineage>
</organism>
<proteinExistence type="predicted"/>
<name>A0A2T0JYS5_9ACTN</name>
<dbReference type="SMART" id="SM00530">
    <property type="entry name" value="HTH_XRE"/>
    <property type="match status" value="1"/>
</dbReference>
<dbReference type="AlphaFoldDB" id="A0A2T0JYS5"/>
<dbReference type="InterPro" id="IPR001387">
    <property type="entry name" value="Cro/C1-type_HTH"/>
</dbReference>
<protein>
    <submittedName>
        <fullName evidence="2">Transcriptional regulator with XRE-family HTH domain</fullName>
    </submittedName>
</protein>
<dbReference type="PANTHER" id="PTHR35010">
    <property type="entry name" value="BLL4672 PROTEIN-RELATED"/>
    <property type="match status" value="1"/>
</dbReference>
<keyword evidence="3" id="KW-1185">Reference proteome</keyword>
<evidence type="ECO:0000259" key="1">
    <source>
        <dbReference type="PROSITE" id="PS50943"/>
    </source>
</evidence>
<reference evidence="2 3" key="1">
    <citation type="submission" date="2018-03" db="EMBL/GenBank/DDBJ databases">
        <title>Genomic Encyclopedia of Archaeal and Bacterial Type Strains, Phase II (KMG-II): from individual species to whole genera.</title>
        <authorList>
            <person name="Goeker M."/>
        </authorList>
    </citation>
    <scope>NUCLEOTIDE SEQUENCE [LARGE SCALE GENOMIC DNA]</scope>
    <source>
        <strain evidence="2 3">DSM 43146</strain>
    </source>
</reference>
<dbReference type="EMBL" id="PVMZ01000023">
    <property type="protein sequence ID" value="PRX14692.1"/>
    <property type="molecule type" value="Genomic_DNA"/>
</dbReference>
<gene>
    <name evidence="2" type="ORF">CLV67_12376</name>
</gene>
<comment type="caution">
    <text evidence="2">The sequence shown here is derived from an EMBL/GenBank/DDBJ whole genome shotgun (WGS) entry which is preliminary data.</text>
</comment>
<dbReference type="Gene3D" id="1.10.260.40">
    <property type="entry name" value="lambda repressor-like DNA-binding domains"/>
    <property type="match status" value="1"/>
</dbReference>
<dbReference type="Pfam" id="PF13560">
    <property type="entry name" value="HTH_31"/>
    <property type="match status" value="1"/>
</dbReference>
<dbReference type="PROSITE" id="PS50943">
    <property type="entry name" value="HTH_CROC1"/>
    <property type="match status" value="1"/>
</dbReference>
<dbReference type="Pfam" id="PF17765">
    <property type="entry name" value="MLTR_LBD"/>
    <property type="match status" value="1"/>
</dbReference>
<dbReference type="SUPFAM" id="SSF47413">
    <property type="entry name" value="lambda repressor-like DNA-binding domains"/>
    <property type="match status" value="1"/>
</dbReference>
<feature type="domain" description="HTH cro/C1-type" evidence="1">
    <location>
        <begin position="51"/>
        <end position="102"/>
    </location>
</feature>
<dbReference type="PANTHER" id="PTHR35010:SF2">
    <property type="entry name" value="BLL4672 PROTEIN"/>
    <property type="match status" value="1"/>
</dbReference>
<dbReference type="Proteomes" id="UP000239415">
    <property type="component" value="Unassembled WGS sequence"/>
</dbReference>
<evidence type="ECO:0000313" key="2">
    <source>
        <dbReference type="EMBL" id="PRX14692.1"/>
    </source>
</evidence>
<evidence type="ECO:0000313" key="3">
    <source>
        <dbReference type="Proteomes" id="UP000239415"/>
    </source>
</evidence>
<dbReference type="InterPro" id="IPR041413">
    <property type="entry name" value="MLTR_LBD"/>
</dbReference>
<dbReference type="GO" id="GO:0003677">
    <property type="term" value="F:DNA binding"/>
    <property type="evidence" value="ECO:0007669"/>
    <property type="project" value="InterPro"/>
</dbReference>
<sequence>MPTQTVCTGRGWCDHRDMAASRTDLGDFLRRCRAGLTPEAVGLDDGGPVKRRVRGLRREEVAQLAGVSVDYYTRLEQGRHSSPSEAVLEALARAFRLEPAARAHLSDLARPVRRKTAQPPAQRVRPAMQQLVASMSEHPALILGRRTDVLASNTLARELFTDWTRMPPRERNYARWMFLDPAAAELFLDWRTVAAEVVGTLRLYAGRHPDDVRLNEMVGELTIRSAEFSAWWNGHQVHERTHGVKRVAHPAVGPMTLRYEALPLPGDADQVLFLYHTDPGSSSHDNLALLALLSGGTAAPRGGRVG</sequence>
<dbReference type="InterPro" id="IPR010982">
    <property type="entry name" value="Lambda_DNA-bd_dom_sf"/>
</dbReference>
<dbReference type="Gene3D" id="3.30.450.180">
    <property type="match status" value="1"/>
</dbReference>
<dbReference type="CDD" id="cd00093">
    <property type="entry name" value="HTH_XRE"/>
    <property type="match status" value="1"/>
</dbReference>